<dbReference type="PANTHER" id="PTHR45089:SF50">
    <property type="entry name" value="DNAJ HEAT SHOCK AMINO-TERMINAL DOMAIN PROTEIN-RELATED"/>
    <property type="match status" value="1"/>
</dbReference>
<dbReference type="EMBL" id="OX459118">
    <property type="protein sequence ID" value="CAI9091283.1"/>
    <property type="molecule type" value="Genomic_DNA"/>
</dbReference>
<feature type="domain" description="DUF3444" evidence="2">
    <location>
        <begin position="295"/>
        <end position="481"/>
    </location>
</feature>
<reference evidence="3" key="1">
    <citation type="submission" date="2023-03" db="EMBL/GenBank/DDBJ databases">
        <authorList>
            <person name="Julca I."/>
        </authorList>
    </citation>
    <scope>NUCLEOTIDE SEQUENCE</scope>
</reference>
<evidence type="ECO:0000259" key="2">
    <source>
        <dbReference type="Pfam" id="PF11926"/>
    </source>
</evidence>
<protein>
    <submittedName>
        <fullName evidence="3">OLC1v1026260C1</fullName>
    </submittedName>
</protein>
<proteinExistence type="predicted"/>
<keyword evidence="1" id="KW-0175">Coiled coil</keyword>
<keyword evidence="4" id="KW-1185">Reference proteome</keyword>
<dbReference type="AlphaFoldDB" id="A0AAV1C8F7"/>
<evidence type="ECO:0000256" key="1">
    <source>
        <dbReference type="SAM" id="Coils"/>
    </source>
</evidence>
<accession>A0AAV1C8F7</accession>
<organism evidence="3 4">
    <name type="scientific">Oldenlandia corymbosa var. corymbosa</name>
    <dbReference type="NCBI Taxonomy" id="529605"/>
    <lineage>
        <taxon>Eukaryota</taxon>
        <taxon>Viridiplantae</taxon>
        <taxon>Streptophyta</taxon>
        <taxon>Embryophyta</taxon>
        <taxon>Tracheophyta</taxon>
        <taxon>Spermatophyta</taxon>
        <taxon>Magnoliopsida</taxon>
        <taxon>eudicotyledons</taxon>
        <taxon>Gunneridae</taxon>
        <taxon>Pentapetalae</taxon>
        <taxon>asterids</taxon>
        <taxon>lamiids</taxon>
        <taxon>Gentianales</taxon>
        <taxon>Rubiaceae</taxon>
        <taxon>Rubioideae</taxon>
        <taxon>Spermacoceae</taxon>
        <taxon>Hedyotis-Oldenlandia complex</taxon>
        <taxon>Oldenlandia</taxon>
    </lineage>
</organism>
<evidence type="ECO:0000313" key="4">
    <source>
        <dbReference type="Proteomes" id="UP001161247"/>
    </source>
</evidence>
<sequence>MSSLRRFEEAKSLFEEKKGSIKRVMALVSRECNKVGTHYKSTQDLFRGCFAELDSKVRHLRAVQDSVEQSCEELDSKKKFVEEGLKRLDEKEKLLKRVLQEIELKKMEFGKTSVSVGEQMEDVDLKEAEIRGLFEGLRLIQDKLNEKEKDLERRQVMIDESTRMLERMRYEIDVESQRLVRRSNELDSKERNLVQREKEFAYKHKTLEKINFQVDSEKKKGNSENIKLEDSESQTKSAQVRRVGWKGVCLSDGGMNLEQNGSNLAYRYITTSKNSTGQIRPHNRQASELRAGGDAKNIVVGDIWACFESHDANDNMPRSYAQVLEVNEKGGVSIVVKWLKPCPLQRGEQEWINAGLPVTCGKFEMWRKSVESPNIFSHRMIPDKYDPSIIIPCEGETWAVYREWNINTWASNPSLHRDCKYEIVEILPYSKAGCSTRGVRVAHLDRVTESANSFKRRSMDDSILISSNSLYRFSHKVPSNKRICIDEDGDLPHLFEVDLQCLPREIE</sequence>
<dbReference type="PANTHER" id="PTHR45089">
    <property type="entry name" value="DNAJ HEAT SHOCK AMINO-TERMINAL DOMAIN PROTEIN-RELATED"/>
    <property type="match status" value="1"/>
</dbReference>
<gene>
    <name evidence="3" type="ORF">OLC1_LOCUS3245</name>
</gene>
<dbReference type="InterPro" id="IPR024593">
    <property type="entry name" value="DUF3444"/>
</dbReference>
<feature type="coiled-coil region" evidence="1">
    <location>
        <begin position="71"/>
        <end position="108"/>
    </location>
</feature>
<dbReference type="Proteomes" id="UP001161247">
    <property type="component" value="Chromosome 1"/>
</dbReference>
<name>A0AAV1C8F7_OLDCO</name>
<evidence type="ECO:0000313" key="3">
    <source>
        <dbReference type="EMBL" id="CAI9091283.1"/>
    </source>
</evidence>
<dbReference type="Pfam" id="PF11926">
    <property type="entry name" value="DUF3444"/>
    <property type="match status" value="1"/>
</dbReference>